<comment type="caution">
    <text evidence="1">The sequence shown here is derived from an EMBL/GenBank/DDBJ whole genome shotgun (WGS) entry which is preliminary data.</text>
</comment>
<name>A0AAV5W2P7_9BILA</name>
<organism evidence="1 2">
    <name type="scientific">Pristionchus fissidentatus</name>
    <dbReference type="NCBI Taxonomy" id="1538716"/>
    <lineage>
        <taxon>Eukaryota</taxon>
        <taxon>Metazoa</taxon>
        <taxon>Ecdysozoa</taxon>
        <taxon>Nematoda</taxon>
        <taxon>Chromadorea</taxon>
        <taxon>Rhabditida</taxon>
        <taxon>Rhabditina</taxon>
        <taxon>Diplogasteromorpha</taxon>
        <taxon>Diplogasteroidea</taxon>
        <taxon>Neodiplogasteridae</taxon>
        <taxon>Pristionchus</taxon>
    </lineage>
</organism>
<keyword evidence="2" id="KW-1185">Reference proteome</keyword>
<accession>A0AAV5W2P7</accession>
<proteinExistence type="predicted"/>
<evidence type="ECO:0000313" key="2">
    <source>
        <dbReference type="Proteomes" id="UP001432322"/>
    </source>
</evidence>
<evidence type="ECO:0000313" key="1">
    <source>
        <dbReference type="EMBL" id="GMT25011.1"/>
    </source>
</evidence>
<dbReference type="EMBL" id="BTSY01000004">
    <property type="protein sequence ID" value="GMT25011.1"/>
    <property type="molecule type" value="Genomic_DNA"/>
</dbReference>
<dbReference type="Proteomes" id="UP001432322">
    <property type="component" value="Unassembled WGS sequence"/>
</dbReference>
<reference evidence="1" key="1">
    <citation type="submission" date="2023-10" db="EMBL/GenBank/DDBJ databases">
        <title>Genome assembly of Pristionchus species.</title>
        <authorList>
            <person name="Yoshida K."/>
            <person name="Sommer R.J."/>
        </authorList>
    </citation>
    <scope>NUCLEOTIDE SEQUENCE</scope>
    <source>
        <strain evidence="1">RS5133</strain>
    </source>
</reference>
<dbReference type="AlphaFoldDB" id="A0AAV5W2P7"/>
<gene>
    <name evidence="1" type="ORF">PFISCL1PPCAC_16308</name>
</gene>
<protein>
    <submittedName>
        <fullName evidence="1">Uncharacterized protein</fullName>
    </submittedName>
</protein>
<sequence length="172" mass="18052">MQLIDIEITSYLDNKNNIGEQHSRTRSLLLSLEEGDEGGVGDLDDLETDTGNISDGVSGTTESGDEDLVVLLNEVQATVVGDEGGDLLSVLDKLDTNALADGRVRLLSLDSDLLEDDSLGVGSSSEGVGLPPGSEVSLLVVLVVPSLVTTVVAQLARRTDSHRLSHVCGKLE</sequence>
<feature type="non-terminal residue" evidence="1">
    <location>
        <position position="172"/>
    </location>
</feature>